<sequence length="255" mass="26666">MATAEMKSLLSNVQNSCSVVYKNGVSKNGVRLTPGDSGRVRLGLMIKLLEALDSPGGKDEAVKLDSSVKSTSPTSPLARSPAPSPPPKIPQSYAGNWQPRCARPLQRGPDGGGQGGSAIVAGDHGRVVRVVAGSDGERQRIVGATGAGGTIRTLGCCPIAGCVGVLGGPDNAWCGECGFGTGSWHVKVLASKHCRHEVWEISFDNAQQLNAHVKRTHTLQVVGRCGEEGLNDYAFSTEQCNLALLQCTNVPPSRE</sequence>
<name>A0A8H3IAB1_9LECA</name>
<accession>A0A8H3IAB1</accession>
<evidence type="ECO:0000256" key="1">
    <source>
        <dbReference type="SAM" id="MobiDB-lite"/>
    </source>
</evidence>
<proteinExistence type="predicted"/>
<dbReference type="AlphaFoldDB" id="A0A8H3IAB1"/>
<organism evidence="2 3">
    <name type="scientific">Imshaugia aleurites</name>
    <dbReference type="NCBI Taxonomy" id="172621"/>
    <lineage>
        <taxon>Eukaryota</taxon>
        <taxon>Fungi</taxon>
        <taxon>Dikarya</taxon>
        <taxon>Ascomycota</taxon>
        <taxon>Pezizomycotina</taxon>
        <taxon>Lecanoromycetes</taxon>
        <taxon>OSLEUM clade</taxon>
        <taxon>Lecanoromycetidae</taxon>
        <taxon>Lecanorales</taxon>
        <taxon>Lecanorineae</taxon>
        <taxon>Parmeliaceae</taxon>
        <taxon>Imshaugia</taxon>
    </lineage>
</organism>
<protein>
    <submittedName>
        <fullName evidence="2">Uncharacterized protein</fullName>
    </submittedName>
</protein>
<evidence type="ECO:0000313" key="3">
    <source>
        <dbReference type="Proteomes" id="UP000664534"/>
    </source>
</evidence>
<dbReference type="EMBL" id="CAJPDT010000002">
    <property type="protein sequence ID" value="CAF9906159.1"/>
    <property type="molecule type" value="Genomic_DNA"/>
</dbReference>
<reference evidence="2" key="1">
    <citation type="submission" date="2021-03" db="EMBL/GenBank/DDBJ databases">
        <authorList>
            <person name="Tagirdzhanova G."/>
        </authorList>
    </citation>
    <scope>NUCLEOTIDE SEQUENCE</scope>
</reference>
<evidence type="ECO:0000313" key="2">
    <source>
        <dbReference type="EMBL" id="CAF9906159.1"/>
    </source>
</evidence>
<gene>
    <name evidence="2" type="ORF">IMSHALPRED_004108</name>
</gene>
<dbReference type="Proteomes" id="UP000664534">
    <property type="component" value="Unassembled WGS sequence"/>
</dbReference>
<feature type="compositionally biased region" description="Low complexity" evidence="1">
    <location>
        <begin position="70"/>
        <end position="81"/>
    </location>
</feature>
<keyword evidence="3" id="KW-1185">Reference proteome</keyword>
<comment type="caution">
    <text evidence="2">The sequence shown here is derived from an EMBL/GenBank/DDBJ whole genome shotgun (WGS) entry which is preliminary data.</text>
</comment>
<feature type="region of interest" description="Disordered" evidence="1">
    <location>
        <begin position="56"/>
        <end position="119"/>
    </location>
</feature>